<keyword evidence="4 6" id="KW-0808">Transferase</keyword>
<comment type="similarity">
    <text evidence="2 6">Belongs to the sulfotransferase 1 family.</text>
</comment>
<reference evidence="8" key="1">
    <citation type="submission" date="2025-08" db="UniProtKB">
        <authorList>
            <consortium name="Ensembl"/>
        </authorList>
    </citation>
    <scope>IDENTIFICATION</scope>
</reference>
<dbReference type="InterPro" id="IPR027417">
    <property type="entry name" value="P-loop_NTPase"/>
</dbReference>
<keyword evidence="9" id="KW-1185">Reference proteome</keyword>
<dbReference type="InterPro" id="IPR000863">
    <property type="entry name" value="Sulfotransferase_dom"/>
</dbReference>
<evidence type="ECO:0000256" key="6">
    <source>
        <dbReference type="RuleBase" id="RU361155"/>
    </source>
</evidence>
<accession>A0A8C6TQ11</accession>
<evidence type="ECO:0000256" key="1">
    <source>
        <dbReference type="ARBA" id="ARBA00004496"/>
    </source>
</evidence>
<evidence type="ECO:0000256" key="4">
    <source>
        <dbReference type="ARBA" id="ARBA00022679"/>
    </source>
</evidence>
<dbReference type="GO" id="GO:0006584">
    <property type="term" value="P:catecholamine metabolic process"/>
    <property type="evidence" value="ECO:0007669"/>
    <property type="project" value="UniProtKB-KW"/>
</dbReference>
<dbReference type="Gene3D" id="3.40.50.300">
    <property type="entry name" value="P-loop containing nucleotide triphosphate hydrolases"/>
    <property type="match status" value="1"/>
</dbReference>
<keyword evidence="5" id="KW-0128">Catecholamine metabolism</keyword>
<keyword evidence="3" id="KW-0963">Cytoplasm</keyword>
<dbReference type="AlphaFoldDB" id="A0A8C6TQ11"/>
<evidence type="ECO:0000256" key="5">
    <source>
        <dbReference type="ARBA" id="ARBA00022939"/>
    </source>
</evidence>
<reference evidence="8" key="2">
    <citation type="submission" date="2025-09" db="UniProtKB">
        <authorList>
            <consortium name="Ensembl"/>
        </authorList>
    </citation>
    <scope>IDENTIFICATION</scope>
</reference>
<dbReference type="EC" id="2.8.2.-" evidence="6"/>
<protein>
    <recommendedName>
        <fullName evidence="6">Sulfotransferase</fullName>
        <ecNumber evidence="6">2.8.2.-</ecNumber>
    </recommendedName>
</protein>
<dbReference type="Proteomes" id="UP000694523">
    <property type="component" value="Unplaced"/>
</dbReference>
<evidence type="ECO:0000313" key="9">
    <source>
        <dbReference type="Proteomes" id="UP000694523"/>
    </source>
</evidence>
<dbReference type="SUPFAM" id="SSF52540">
    <property type="entry name" value="P-loop containing nucleoside triphosphate hydrolases"/>
    <property type="match status" value="1"/>
</dbReference>
<sequence>MSQLDKPQRPPMIDFNGVCFSKYFTENWDKVQNFTARPEDILIATYPKAGTTWVSFIIDSLYFDQTCPERSMSVPLTQRVPFLDIAVPSQPSGTELADQFKTSPRLIKSHLPVQFVPKSFWENNCRIVYVARNAKDSAVSYFHFTRMNFAQPDPGDWSTYLKSFMNGKVVFGSWYDHVNNWWKRKEIYERIHFMFYEDLIEDTLQEIRKLCDFLGLSPSAEELEKIKAAAMFDNMRQNKMISYSTAKMMDQKVSPFLRKGKVGDWRNHFTVSQNEEFDEDYKQKMKGSELFFRTEV</sequence>
<evidence type="ECO:0000259" key="7">
    <source>
        <dbReference type="Pfam" id="PF00685"/>
    </source>
</evidence>
<dbReference type="Ensembl" id="ENSNMLT00000027003.1">
    <property type="protein sequence ID" value="ENSNMLP00000024137.1"/>
    <property type="gene ID" value="ENSNMLG00000015493.1"/>
</dbReference>
<feature type="domain" description="Sulfotransferase" evidence="7">
    <location>
        <begin position="38"/>
        <end position="288"/>
    </location>
</feature>
<dbReference type="GO" id="GO:0005737">
    <property type="term" value="C:cytoplasm"/>
    <property type="evidence" value="ECO:0007669"/>
    <property type="project" value="UniProtKB-SubCell"/>
</dbReference>
<dbReference type="FunFam" id="3.40.50.300:FF:000433">
    <property type="entry name" value="Estrogen sulfotransferase"/>
    <property type="match status" value="1"/>
</dbReference>
<dbReference type="GO" id="GO:0008146">
    <property type="term" value="F:sulfotransferase activity"/>
    <property type="evidence" value="ECO:0007669"/>
    <property type="project" value="InterPro"/>
</dbReference>
<evidence type="ECO:0000256" key="2">
    <source>
        <dbReference type="ARBA" id="ARBA00005771"/>
    </source>
</evidence>
<name>A0A8C6TQ11_9GOBI</name>
<evidence type="ECO:0000256" key="3">
    <source>
        <dbReference type="ARBA" id="ARBA00022490"/>
    </source>
</evidence>
<dbReference type="Pfam" id="PF00685">
    <property type="entry name" value="Sulfotransfer_1"/>
    <property type="match status" value="1"/>
</dbReference>
<dbReference type="GO" id="GO:0006805">
    <property type="term" value="P:xenobiotic metabolic process"/>
    <property type="evidence" value="ECO:0007669"/>
    <property type="project" value="UniProtKB-ARBA"/>
</dbReference>
<proteinExistence type="inferred from homology"/>
<dbReference type="PANTHER" id="PTHR11783">
    <property type="entry name" value="SULFOTRANSFERASE SULT"/>
    <property type="match status" value="1"/>
</dbReference>
<evidence type="ECO:0000313" key="8">
    <source>
        <dbReference type="Ensembl" id="ENSNMLP00000024137.1"/>
    </source>
</evidence>
<comment type="subcellular location">
    <subcellularLocation>
        <location evidence="1">Cytoplasm</location>
    </subcellularLocation>
</comment>
<organism evidence="8 9">
    <name type="scientific">Neogobius melanostomus</name>
    <name type="common">round goby</name>
    <dbReference type="NCBI Taxonomy" id="47308"/>
    <lineage>
        <taxon>Eukaryota</taxon>
        <taxon>Metazoa</taxon>
        <taxon>Chordata</taxon>
        <taxon>Craniata</taxon>
        <taxon>Vertebrata</taxon>
        <taxon>Euteleostomi</taxon>
        <taxon>Actinopterygii</taxon>
        <taxon>Neopterygii</taxon>
        <taxon>Teleostei</taxon>
        <taxon>Neoteleostei</taxon>
        <taxon>Acanthomorphata</taxon>
        <taxon>Gobiaria</taxon>
        <taxon>Gobiiformes</taxon>
        <taxon>Gobioidei</taxon>
        <taxon>Gobiidae</taxon>
        <taxon>Benthophilinae</taxon>
        <taxon>Neogobiini</taxon>
        <taxon>Neogobius</taxon>
    </lineage>
</organism>